<feature type="region of interest" description="Disordered" evidence="5">
    <location>
        <begin position="1061"/>
        <end position="1118"/>
    </location>
</feature>
<proteinExistence type="inferred from homology"/>
<accession>A0A9Q1QIL2</accession>
<dbReference type="GO" id="GO:0006355">
    <property type="term" value="P:regulation of DNA-templated transcription"/>
    <property type="evidence" value="ECO:0007669"/>
    <property type="project" value="UniProtKB-ARBA"/>
</dbReference>
<sequence>MVSVMNNDFDSERNPVVDEPRVSDDGDGDGDSREDMVGDLNVKEETKVRVSTRDDMGDGQKGEMDGTRVSPGPGPDGDDARVLDLDSDNYVNGEDTAGVSSGNYGVHGDREMERGVQDEKSRDAQNPGVDSSDDRTIGTDPLGSPGASNSDATADDAMSQKAVHSREGSVVDAVNGDFRLERHSSLRALVSNDAGAGSLDDVVAAGSLKILGSAFEMGDMVWGKVKSHPWWPGHIYNEAFATSSVRRSRRDGHVLVAFFGDSSYGWFDPTELIPYEPHYAEKSQQTNSRNFMNAVEESVDEASRRSALGLSCRCRNPYNFRAANVPGYMVVDVVDYEPGAIYSVIQIQNARESFRPVETLSFIKQLAAAPMIGESKSLDFVKHKATTLAYRRSVFEEFDETYAQAFGQQPVRHSQAPTVPVEPSRAPLSGPLVIAEALGGRKSSNKATKPKELSKKDRYLFKRRDEAGNLRTSQTIQARGSYLSSSANDDGTSDSAAASYVFQKRDQAVSVKDEFGVAPLRDPVAASPRANRGNTEDVKLKTPSSVSTGLDVMISPGVSAKRLSLGVTSGPQQSESGVVMSAVGSDMHGQVPDSRFGNISSGDGGHLGLGGGLVKKKKKAKRSAAELNSEKPGTPDKKMKKLKKTEGERTAVHLETPSSGSGGLSKPAGKPMQISAALTERKDAEATDSLSQPVDLVPSGAVEGREDELPELLADLLGLALDPFHGVERNRPAIVRQFFLKFRSVVYLKSSSASPPPESEPNEARAIRSPPPADHDRTLTESGKSVRPLKPSKFSGRRDDPTKGGRKRVPSERQEEIAAKRAKKITEVKSLAAEKKALLKNPEMQQVDGKAKVAAVQQSPSRPTKIRTEQHVKKADRPPRVEEPTYLVMKFQSGSSLPSLVELKARFARFGPLDTSLSRVFYKTNTCRVAFLYKQDAHVAYRYAVGSKSVFSNVKFMLKPVAEPQQPSSVKADDHIEPVSNRDSSTAEPRPPLTSASLLPSQPVQQLKSCLKKPSGNDEPGGLNNVSASVKATRVRFNMGEDKVGASSDRPGVQVQLQMSDSRNANLSSESGPSSSSSPSSVAMDTVSNNQRFISSRPLQPPLIPTPPPQFLRPPTINRPDQRHVELPPGNNPNYNVTAPPIQAPLPPPPRPLGIDISQQMISLLTRCHEVVTNVKSILGYVPYHSL</sequence>
<keyword evidence="3" id="KW-0539">Nucleus</keyword>
<dbReference type="InterPro" id="IPR000313">
    <property type="entry name" value="PWWP_dom"/>
</dbReference>
<feature type="domain" description="PWWP" evidence="6">
    <location>
        <begin position="217"/>
        <end position="278"/>
    </location>
</feature>
<feature type="compositionally biased region" description="Gly residues" evidence="5">
    <location>
        <begin position="602"/>
        <end position="613"/>
    </location>
</feature>
<dbReference type="PANTHER" id="PTHR10688">
    <property type="entry name" value="PWWP DOMAIN-CONTAINING PROTEIN"/>
    <property type="match status" value="1"/>
</dbReference>
<feature type="region of interest" description="Disordered" evidence="5">
    <location>
        <begin position="524"/>
        <end position="544"/>
    </location>
</feature>
<feature type="region of interest" description="Disordered" evidence="5">
    <location>
        <begin position="963"/>
        <end position="1026"/>
    </location>
</feature>
<comment type="caution">
    <text evidence="7">The sequence shown here is derived from an EMBL/GenBank/DDBJ whole genome shotgun (WGS) entry which is preliminary data.</text>
</comment>
<feature type="region of interest" description="Disordered" evidence="5">
    <location>
        <begin position="594"/>
        <end position="700"/>
    </location>
</feature>
<feature type="compositionally biased region" description="Pro residues" evidence="5">
    <location>
        <begin position="1099"/>
        <end position="1112"/>
    </location>
</feature>
<dbReference type="InterPro" id="IPR052657">
    <property type="entry name" value="PDP_family_Arabidopsis"/>
</dbReference>
<feature type="region of interest" description="Disordered" evidence="5">
    <location>
        <begin position="854"/>
        <end position="878"/>
    </location>
</feature>
<evidence type="ECO:0000256" key="3">
    <source>
        <dbReference type="ARBA" id="ARBA00023242"/>
    </source>
</evidence>
<feature type="compositionally biased region" description="Basic and acidic residues" evidence="5">
    <location>
        <begin position="866"/>
        <end position="878"/>
    </location>
</feature>
<feature type="compositionally biased region" description="Polar residues" evidence="5">
    <location>
        <begin position="994"/>
        <end position="1008"/>
    </location>
</feature>
<dbReference type="Pfam" id="PF00855">
    <property type="entry name" value="PWWP"/>
    <property type="match status" value="1"/>
</dbReference>
<feature type="compositionally biased region" description="Basic and acidic residues" evidence="5">
    <location>
        <begin position="449"/>
        <end position="468"/>
    </location>
</feature>
<feature type="region of interest" description="Disordered" evidence="5">
    <location>
        <begin position="1"/>
        <end position="168"/>
    </location>
</feature>
<dbReference type="AlphaFoldDB" id="A0A9Q1QIL2"/>
<dbReference type="Proteomes" id="UP001153076">
    <property type="component" value="Unassembled WGS sequence"/>
</dbReference>
<evidence type="ECO:0000256" key="2">
    <source>
        <dbReference type="ARBA" id="ARBA00023163"/>
    </source>
</evidence>
<feature type="region of interest" description="Disordered" evidence="5">
    <location>
        <begin position="439"/>
        <end position="473"/>
    </location>
</feature>
<dbReference type="GO" id="GO:0035098">
    <property type="term" value="C:ESC/E(Z) complex"/>
    <property type="evidence" value="ECO:0007669"/>
    <property type="project" value="UniProtKB-ARBA"/>
</dbReference>
<keyword evidence="2" id="KW-0804">Transcription</keyword>
<evidence type="ECO:0000313" key="8">
    <source>
        <dbReference type="Proteomes" id="UP001153076"/>
    </source>
</evidence>
<organism evidence="7 8">
    <name type="scientific">Carnegiea gigantea</name>
    <dbReference type="NCBI Taxonomy" id="171969"/>
    <lineage>
        <taxon>Eukaryota</taxon>
        <taxon>Viridiplantae</taxon>
        <taxon>Streptophyta</taxon>
        <taxon>Embryophyta</taxon>
        <taxon>Tracheophyta</taxon>
        <taxon>Spermatophyta</taxon>
        <taxon>Magnoliopsida</taxon>
        <taxon>eudicotyledons</taxon>
        <taxon>Gunneridae</taxon>
        <taxon>Pentapetalae</taxon>
        <taxon>Caryophyllales</taxon>
        <taxon>Cactineae</taxon>
        <taxon>Cactaceae</taxon>
        <taxon>Cactoideae</taxon>
        <taxon>Echinocereeae</taxon>
        <taxon>Carnegiea</taxon>
    </lineage>
</organism>
<dbReference type="PROSITE" id="PS50812">
    <property type="entry name" value="PWWP"/>
    <property type="match status" value="1"/>
</dbReference>
<name>A0A9Q1QIL2_9CARY</name>
<gene>
    <name evidence="7" type="ORF">Cgig2_017030</name>
</gene>
<dbReference type="SUPFAM" id="SSF63748">
    <property type="entry name" value="Tudor/PWWP/MBT"/>
    <property type="match status" value="1"/>
</dbReference>
<dbReference type="GO" id="GO:2000028">
    <property type="term" value="P:regulation of photoperiodism, flowering"/>
    <property type="evidence" value="ECO:0007669"/>
    <property type="project" value="UniProtKB-ARBA"/>
</dbReference>
<evidence type="ECO:0000256" key="5">
    <source>
        <dbReference type="SAM" id="MobiDB-lite"/>
    </source>
</evidence>
<dbReference type="OrthoDB" id="62853at2759"/>
<evidence type="ECO:0000313" key="7">
    <source>
        <dbReference type="EMBL" id="KAJ8443547.1"/>
    </source>
</evidence>
<feature type="compositionally biased region" description="Basic and acidic residues" evidence="5">
    <location>
        <begin position="10"/>
        <end position="66"/>
    </location>
</feature>
<dbReference type="SMART" id="SM00293">
    <property type="entry name" value="PWWP"/>
    <property type="match status" value="1"/>
</dbReference>
<comment type="similarity">
    <text evidence="4">Belongs to the PDP family.</text>
</comment>
<dbReference type="EMBL" id="JAKOGI010000117">
    <property type="protein sequence ID" value="KAJ8443547.1"/>
    <property type="molecule type" value="Genomic_DNA"/>
</dbReference>
<keyword evidence="1" id="KW-0805">Transcription regulation</keyword>
<evidence type="ECO:0000256" key="4">
    <source>
        <dbReference type="ARBA" id="ARBA00060746"/>
    </source>
</evidence>
<feature type="compositionally biased region" description="Basic and acidic residues" evidence="5">
    <location>
        <begin position="796"/>
        <end position="818"/>
    </location>
</feature>
<feature type="compositionally biased region" description="Basic and acidic residues" evidence="5">
    <location>
        <begin position="107"/>
        <end position="123"/>
    </location>
</feature>
<reference evidence="7" key="1">
    <citation type="submission" date="2022-04" db="EMBL/GenBank/DDBJ databases">
        <title>Carnegiea gigantea Genome sequencing and assembly v2.</title>
        <authorList>
            <person name="Copetti D."/>
            <person name="Sanderson M.J."/>
            <person name="Burquez A."/>
            <person name="Wojciechowski M.F."/>
        </authorList>
    </citation>
    <scope>NUCLEOTIDE SEQUENCE</scope>
    <source>
        <strain evidence="7">SGP5-SGP5p</strain>
        <tissue evidence="7">Aerial part</tissue>
    </source>
</reference>
<dbReference type="PANTHER" id="PTHR10688:SF5">
    <property type="entry name" value="PWWP DOMAIN-CONTAINING PROTEIN 1-RELATED"/>
    <property type="match status" value="1"/>
</dbReference>
<protein>
    <recommendedName>
        <fullName evidence="6">PWWP domain-containing protein</fullName>
    </recommendedName>
</protein>
<dbReference type="FunFam" id="2.30.30.140:FF:000115">
    <property type="entry name" value="Tudor/PWWP/MBT superfamily protein"/>
    <property type="match status" value="1"/>
</dbReference>
<dbReference type="CDD" id="cd05162">
    <property type="entry name" value="PWWP"/>
    <property type="match status" value="1"/>
</dbReference>
<evidence type="ECO:0000256" key="1">
    <source>
        <dbReference type="ARBA" id="ARBA00023015"/>
    </source>
</evidence>
<evidence type="ECO:0000259" key="6">
    <source>
        <dbReference type="PROSITE" id="PS50812"/>
    </source>
</evidence>
<keyword evidence="8" id="KW-1185">Reference proteome</keyword>
<feature type="compositionally biased region" description="Low complexity" evidence="5">
    <location>
        <begin position="1068"/>
        <end position="1081"/>
    </location>
</feature>
<dbReference type="Gene3D" id="2.30.30.140">
    <property type="match status" value="1"/>
</dbReference>
<feature type="region of interest" description="Disordered" evidence="5">
    <location>
        <begin position="750"/>
        <end position="818"/>
    </location>
</feature>